<evidence type="ECO:0000256" key="1">
    <source>
        <dbReference type="SAM" id="MobiDB-lite"/>
    </source>
</evidence>
<dbReference type="PANTHER" id="PTHR34676:SF17">
    <property type="entry name" value="OS06G0684500 PROTEIN"/>
    <property type="match status" value="1"/>
</dbReference>
<name>A0A9W8CCN2_9POAL</name>
<dbReference type="AlphaFoldDB" id="A0A9W8CCN2"/>
<evidence type="ECO:0000313" key="4">
    <source>
        <dbReference type="Proteomes" id="UP001164776"/>
    </source>
</evidence>
<dbReference type="PANTHER" id="PTHR34676">
    <property type="entry name" value="DUF4219 DOMAIN-CONTAINING PROTEIN-RELATED"/>
    <property type="match status" value="1"/>
</dbReference>
<evidence type="ECO:0000259" key="2">
    <source>
        <dbReference type="Pfam" id="PF22936"/>
    </source>
</evidence>
<dbReference type="Pfam" id="PF22936">
    <property type="entry name" value="Pol_BBD"/>
    <property type="match status" value="1"/>
</dbReference>
<organism evidence="3 4">
    <name type="scientific">Paspalum vaginatum</name>
    <name type="common">seashore paspalum</name>
    <dbReference type="NCBI Taxonomy" id="158149"/>
    <lineage>
        <taxon>Eukaryota</taxon>
        <taxon>Viridiplantae</taxon>
        <taxon>Streptophyta</taxon>
        <taxon>Embryophyta</taxon>
        <taxon>Tracheophyta</taxon>
        <taxon>Spermatophyta</taxon>
        <taxon>Magnoliopsida</taxon>
        <taxon>Liliopsida</taxon>
        <taxon>Poales</taxon>
        <taxon>Poaceae</taxon>
        <taxon>PACMAD clade</taxon>
        <taxon>Panicoideae</taxon>
        <taxon>Andropogonodae</taxon>
        <taxon>Paspaleae</taxon>
        <taxon>Paspalinae</taxon>
        <taxon>Paspalum</taxon>
    </lineage>
</organism>
<keyword evidence="4" id="KW-1185">Reference proteome</keyword>
<dbReference type="EMBL" id="MU630732">
    <property type="protein sequence ID" value="KAJ1253763.1"/>
    <property type="molecule type" value="Genomic_DNA"/>
</dbReference>
<evidence type="ECO:0000313" key="3">
    <source>
        <dbReference type="EMBL" id="KAJ1253763.1"/>
    </source>
</evidence>
<gene>
    <name evidence="3" type="ORF">BS78_K193000</name>
</gene>
<sequence>MTHSGKIPVLGNDGYSCWKGRMRVFLLSLGQDIWDATQSANFVVLLVAQRTTPVIVAQHEANAKAINFLFSGLGPVDCERVSHLEPTRQIWSLLSAHHEGTATIKGRLVETYRREYENFVQKPGESIDDLFGRFQSIINKLLVNSSPERIPYTDHQQAVKLLYALDRKEGFQELPEGQPEADKAFFAELGGLCSGSSSSSSSSSSLSDEEIITKRDKRREQGGPAGLCFVSIKSKRKHKMHQRSFCSIALEDKDDKGNDNDSSNEEDRGLEDIWIIDSGCSRHMIGHRRWFSSLIPVSTKEYITFKDNGQGKVLGVGSIALCGMLSLREVALARNLGFNLVLVPQLLKEGFEVELDGTETRIAQFESKKGLSMPPLSSWQDGCRFSCTCQSGDDLLPRTVSWNEKNHTLVEMAQTMLDERDDEEGAPIFEDEEGAVDAGDARATAPAIAPAPSAMSSEDEGGPLPTASFSLPQLQARVEAGPAEDTGEVTFKIVPSR</sequence>
<feature type="compositionally biased region" description="Low complexity" evidence="1">
    <location>
        <begin position="195"/>
        <end position="206"/>
    </location>
</feature>
<feature type="domain" description="Retrovirus-related Pol polyprotein from transposon TNT 1-94-like beta-barrel" evidence="2">
    <location>
        <begin position="274"/>
        <end position="351"/>
    </location>
</feature>
<feature type="compositionally biased region" description="Basic and acidic residues" evidence="1">
    <location>
        <begin position="211"/>
        <end position="221"/>
    </location>
</feature>
<reference evidence="3 4" key="1">
    <citation type="submission" date="2022-10" db="EMBL/GenBank/DDBJ databases">
        <title>WGS assembly of Paspalum vaginatum 540-79.</title>
        <authorList>
            <person name="Sun G."/>
            <person name="Wase N."/>
            <person name="Shu S."/>
            <person name="Jenkins J."/>
            <person name="Zhou B."/>
            <person name="Torres-Rodriguez J."/>
            <person name="Chen C."/>
            <person name="Sandor L."/>
            <person name="Plott C."/>
            <person name="Yoshinga Y."/>
            <person name="Daum C."/>
            <person name="Qi P."/>
            <person name="Barry K."/>
            <person name="Lipzen A."/>
            <person name="Berry L."/>
            <person name="Pedersen C."/>
            <person name="Gottilla T."/>
            <person name="Foltz A."/>
            <person name="Yu H."/>
            <person name="O'Malley R."/>
            <person name="Zhang C."/>
            <person name="Devos K."/>
            <person name="Sigmon B."/>
            <person name="Yu B."/>
            <person name="Obata T."/>
            <person name="Schmutz J."/>
            <person name="Schnable J."/>
        </authorList>
    </citation>
    <scope>NUCLEOTIDE SEQUENCE [LARGE SCALE GENOMIC DNA]</scope>
    <source>
        <strain evidence="4">cv. 540-79</strain>
    </source>
</reference>
<dbReference type="Proteomes" id="UP001164776">
    <property type="component" value="Unassembled WGS sequence"/>
</dbReference>
<accession>A0A9W8CCN2</accession>
<feature type="region of interest" description="Disordered" evidence="1">
    <location>
        <begin position="434"/>
        <end position="474"/>
    </location>
</feature>
<dbReference type="Pfam" id="PF14223">
    <property type="entry name" value="Retrotran_gag_2"/>
    <property type="match status" value="1"/>
</dbReference>
<feature type="compositionally biased region" description="Low complexity" evidence="1">
    <location>
        <begin position="436"/>
        <end position="454"/>
    </location>
</feature>
<dbReference type="InterPro" id="IPR054722">
    <property type="entry name" value="PolX-like_BBD"/>
</dbReference>
<proteinExistence type="predicted"/>
<dbReference type="OrthoDB" id="696017at2759"/>
<feature type="region of interest" description="Disordered" evidence="1">
    <location>
        <begin position="195"/>
        <end position="221"/>
    </location>
</feature>
<protein>
    <recommendedName>
        <fullName evidence="2">Retrovirus-related Pol polyprotein from transposon TNT 1-94-like beta-barrel domain-containing protein</fullName>
    </recommendedName>
</protein>
<comment type="caution">
    <text evidence="3">The sequence shown here is derived from an EMBL/GenBank/DDBJ whole genome shotgun (WGS) entry which is preliminary data.</text>
</comment>